<dbReference type="Pfam" id="PF00440">
    <property type="entry name" value="TetR_N"/>
    <property type="match status" value="1"/>
</dbReference>
<dbReference type="GO" id="GO:0003677">
    <property type="term" value="F:DNA binding"/>
    <property type="evidence" value="ECO:0007669"/>
    <property type="project" value="UniProtKB-UniRule"/>
</dbReference>
<evidence type="ECO:0000256" key="1">
    <source>
        <dbReference type="ARBA" id="ARBA00023125"/>
    </source>
</evidence>
<dbReference type="RefSeq" id="WP_185905545.1">
    <property type="nucleotide sequence ID" value="NZ_JAASIO010000009.1"/>
</dbReference>
<reference evidence="4 5" key="1">
    <citation type="submission" date="2020-08" db="EMBL/GenBank/DDBJ databases">
        <authorList>
            <person name="Liu C."/>
            <person name="Sun Q."/>
        </authorList>
    </citation>
    <scope>NUCLEOTIDE SEQUENCE [LARGE SCALE GENOMIC DNA]</scope>
    <source>
        <strain evidence="4 5">N22</strain>
    </source>
</reference>
<dbReference type="InterPro" id="IPR001647">
    <property type="entry name" value="HTH_TetR"/>
</dbReference>
<gene>
    <name evidence="4" type="ORF">H7313_10505</name>
</gene>
<dbReference type="PROSITE" id="PS50977">
    <property type="entry name" value="HTH_TETR_2"/>
    <property type="match status" value="1"/>
</dbReference>
<accession>A0A842JJ44</accession>
<evidence type="ECO:0000313" key="5">
    <source>
        <dbReference type="Proteomes" id="UP000587396"/>
    </source>
</evidence>
<feature type="domain" description="HTH tetR-type" evidence="3">
    <location>
        <begin position="5"/>
        <end position="65"/>
    </location>
</feature>
<comment type="caution">
    <text evidence="4">The sequence shown here is derived from an EMBL/GenBank/DDBJ whole genome shotgun (WGS) entry which is preliminary data.</text>
</comment>
<dbReference type="EMBL" id="JACMSE010000007">
    <property type="protein sequence ID" value="MBC2889765.1"/>
    <property type="molecule type" value="Genomic_DNA"/>
</dbReference>
<evidence type="ECO:0000256" key="2">
    <source>
        <dbReference type="PROSITE-ProRule" id="PRU00335"/>
    </source>
</evidence>
<dbReference type="InterPro" id="IPR009057">
    <property type="entry name" value="Homeodomain-like_sf"/>
</dbReference>
<dbReference type="Proteomes" id="UP000587396">
    <property type="component" value="Unassembled WGS sequence"/>
</dbReference>
<keyword evidence="1 2" id="KW-0238">DNA-binding</keyword>
<dbReference type="AlphaFoldDB" id="A0A842JJ44"/>
<feature type="DNA-binding region" description="H-T-H motif" evidence="2">
    <location>
        <begin position="28"/>
        <end position="47"/>
    </location>
</feature>
<proteinExistence type="predicted"/>
<evidence type="ECO:0000313" key="4">
    <source>
        <dbReference type="EMBL" id="MBC2889765.1"/>
    </source>
</evidence>
<dbReference type="Gene3D" id="1.10.357.10">
    <property type="entry name" value="Tetracycline Repressor, domain 2"/>
    <property type="match status" value="1"/>
</dbReference>
<name>A0A842JJ44_9ACTN</name>
<protein>
    <submittedName>
        <fullName evidence="4">TetR/AcrR family transcriptional regulator</fullName>
    </submittedName>
</protein>
<dbReference type="SUPFAM" id="SSF46689">
    <property type="entry name" value="Homeodomain-like"/>
    <property type="match status" value="1"/>
</dbReference>
<organism evidence="4 5">
    <name type="scientific">Gordonibacter massiliensis</name>
    <name type="common">ex Traore et al. 2017</name>
    <dbReference type="NCBI Taxonomy" id="1841863"/>
    <lineage>
        <taxon>Bacteria</taxon>
        <taxon>Bacillati</taxon>
        <taxon>Actinomycetota</taxon>
        <taxon>Coriobacteriia</taxon>
        <taxon>Eggerthellales</taxon>
        <taxon>Eggerthellaceae</taxon>
        <taxon>Gordonibacter</taxon>
    </lineage>
</organism>
<evidence type="ECO:0000259" key="3">
    <source>
        <dbReference type="PROSITE" id="PS50977"/>
    </source>
</evidence>
<sequence>MPEQRVSQEQVLDAALAIVRERGESALSARSVADRAGCSVQPIYSLFGDMQGLVEALYEHARTWVAGYNREHEGDGRNPFEANGLAHLRLAQTETNLFRFLYLSPHLQPDSFEDLFASVALDGVEECIAQMGDLDLDAARDLYLDMIIYTHGLAAMLANGAGFDVDKMRDRLNAASLAFLAKAR</sequence>
<keyword evidence="5" id="KW-1185">Reference proteome</keyword>